<evidence type="ECO:0000256" key="6">
    <source>
        <dbReference type="ARBA" id="ARBA00022800"/>
    </source>
</evidence>
<comment type="catalytic activity">
    <reaction evidence="9">
        <text>a 3'-end 3'-phospho-ribonucleotide-RNA + a 5'-end dephospho-ribonucleoside-RNA + GTP = a ribonucleotidyl-ribonucleotide-RNA + GMP + diphosphate</text>
        <dbReference type="Rhea" id="RHEA:68076"/>
        <dbReference type="Rhea" id="RHEA-COMP:10463"/>
        <dbReference type="Rhea" id="RHEA-COMP:13936"/>
        <dbReference type="Rhea" id="RHEA-COMP:17355"/>
        <dbReference type="ChEBI" id="CHEBI:33019"/>
        <dbReference type="ChEBI" id="CHEBI:37565"/>
        <dbReference type="ChEBI" id="CHEBI:58115"/>
        <dbReference type="ChEBI" id="CHEBI:83062"/>
        <dbReference type="ChEBI" id="CHEBI:138284"/>
        <dbReference type="ChEBI" id="CHEBI:173118"/>
        <dbReference type="EC" id="6.5.1.8"/>
    </reaction>
</comment>
<evidence type="ECO:0000256" key="4">
    <source>
        <dbReference type="ARBA" id="ARBA00022723"/>
    </source>
</evidence>
<evidence type="ECO:0000256" key="7">
    <source>
        <dbReference type="ARBA" id="ARBA00023134"/>
    </source>
</evidence>
<evidence type="ECO:0000256" key="2">
    <source>
        <dbReference type="ARBA" id="ARBA00012726"/>
    </source>
</evidence>
<keyword evidence="6" id="KW-0692">RNA repair</keyword>
<evidence type="ECO:0000256" key="3">
    <source>
        <dbReference type="ARBA" id="ARBA00022598"/>
    </source>
</evidence>
<reference evidence="10 11" key="1">
    <citation type="submission" date="2024-09" db="EMBL/GenBank/DDBJ databases">
        <authorList>
            <person name="Sun Q."/>
            <person name="Mori K."/>
        </authorList>
    </citation>
    <scope>NUCLEOTIDE SEQUENCE [LARGE SCALE GENOMIC DNA]</scope>
    <source>
        <strain evidence="10 11">CCM 7650</strain>
    </source>
</reference>
<evidence type="ECO:0000256" key="9">
    <source>
        <dbReference type="ARBA" id="ARBA00047746"/>
    </source>
</evidence>
<comment type="cofactor">
    <cofactor evidence="1">
        <name>Mn(2+)</name>
        <dbReference type="ChEBI" id="CHEBI:29035"/>
    </cofactor>
</comment>
<dbReference type="InterPro" id="IPR036025">
    <property type="entry name" value="RtcB-like_sf"/>
</dbReference>
<accession>A0ABV6FPC9</accession>
<dbReference type="EC" id="6.5.1.8" evidence="2"/>
<name>A0ABV6FPC9_9BACT</name>
<keyword evidence="7" id="KW-0342">GTP-binding</keyword>
<keyword evidence="8" id="KW-0464">Manganese</keyword>
<dbReference type="PANTHER" id="PTHR11118">
    <property type="entry name" value="RNA-SPLICING LIGASE RTCB HOMOLOG"/>
    <property type="match status" value="1"/>
</dbReference>
<gene>
    <name evidence="10" type="ORF">ACFFIP_03390</name>
</gene>
<comment type="caution">
    <text evidence="10">The sequence shown here is derived from an EMBL/GenBank/DDBJ whole genome shotgun (WGS) entry which is preliminary data.</text>
</comment>
<dbReference type="InterPro" id="IPR001233">
    <property type="entry name" value="RtcB"/>
</dbReference>
<dbReference type="RefSeq" id="WP_382386153.1">
    <property type="nucleotide sequence ID" value="NZ_JBHLWI010000006.1"/>
</dbReference>
<proteinExistence type="predicted"/>
<protein>
    <recommendedName>
        <fullName evidence="2">3'-phosphate/5'-hydroxy nucleic acid ligase</fullName>
        <ecNumber evidence="2">6.5.1.8</ecNumber>
    </recommendedName>
</protein>
<evidence type="ECO:0000313" key="10">
    <source>
        <dbReference type="EMBL" id="MFC0261712.1"/>
    </source>
</evidence>
<evidence type="ECO:0000256" key="1">
    <source>
        <dbReference type="ARBA" id="ARBA00001936"/>
    </source>
</evidence>
<keyword evidence="5" id="KW-0547">Nucleotide-binding</keyword>
<dbReference type="SUPFAM" id="SSF103365">
    <property type="entry name" value="Hypothetical protein PH1602"/>
    <property type="match status" value="1"/>
</dbReference>
<dbReference type="PANTHER" id="PTHR11118:SF1">
    <property type="entry name" value="RNA-SPLICING LIGASE RTCB HOMOLOG"/>
    <property type="match status" value="1"/>
</dbReference>
<dbReference type="Proteomes" id="UP001589797">
    <property type="component" value="Unassembled WGS sequence"/>
</dbReference>
<evidence type="ECO:0000256" key="5">
    <source>
        <dbReference type="ARBA" id="ARBA00022741"/>
    </source>
</evidence>
<keyword evidence="3" id="KW-0436">Ligase</keyword>
<dbReference type="Pfam" id="PF01139">
    <property type="entry name" value="RtcB"/>
    <property type="match status" value="1"/>
</dbReference>
<sequence>MKSLEYLPHIADIRMKIQGSLGEELAEKNIFVRAGSRSGVSEEAPIAYKDIDEVIEVVHQAGIAKKVARLRPLSVIKG</sequence>
<evidence type="ECO:0000313" key="11">
    <source>
        <dbReference type="Proteomes" id="UP001589797"/>
    </source>
</evidence>
<organism evidence="10 11">
    <name type="scientific">Fontibacter flavus</name>
    <dbReference type="NCBI Taxonomy" id="654838"/>
    <lineage>
        <taxon>Bacteria</taxon>
        <taxon>Pseudomonadati</taxon>
        <taxon>Bacteroidota</taxon>
        <taxon>Cytophagia</taxon>
        <taxon>Cytophagales</taxon>
        <taxon>Cyclobacteriaceae</taxon>
        <taxon>Fontibacter</taxon>
    </lineage>
</organism>
<keyword evidence="11" id="KW-1185">Reference proteome</keyword>
<keyword evidence="4" id="KW-0479">Metal-binding</keyword>
<dbReference type="EMBL" id="JBHLWI010000006">
    <property type="protein sequence ID" value="MFC0261712.1"/>
    <property type="molecule type" value="Genomic_DNA"/>
</dbReference>
<dbReference type="Gene3D" id="3.90.1860.10">
    <property type="entry name" value="tRNA-splicing ligase RtcB"/>
    <property type="match status" value="1"/>
</dbReference>
<evidence type="ECO:0000256" key="8">
    <source>
        <dbReference type="ARBA" id="ARBA00023211"/>
    </source>
</evidence>